<evidence type="ECO:0000256" key="5">
    <source>
        <dbReference type="ARBA" id="ARBA00022842"/>
    </source>
</evidence>
<gene>
    <name evidence="8" type="ORF">M0R45_007274</name>
</gene>
<protein>
    <recommendedName>
        <fullName evidence="7">PPM-type phosphatase domain-containing protein</fullName>
    </recommendedName>
</protein>
<dbReference type="EMBL" id="JBEDUW010000002">
    <property type="protein sequence ID" value="KAK9941572.1"/>
    <property type="molecule type" value="Genomic_DNA"/>
</dbReference>
<dbReference type="InterPro" id="IPR015655">
    <property type="entry name" value="PP2C"/>
</dbReference>
<evidence type="ECO:0000313" key="8">
    <source>
        <dbReference type="EMBL" id="KAK9941572.1"/>
    </source>
</evidence>
<feature type="domain" description="PPM-type phosphatase" evidence="7">
    <location>
        <begin position="181"/>
        <end position="431"/>
    </location>
</feature>
<keyword evidence="5" id="KW-0460">Magnesium</keyword>
<evidence type="ECO:0000256" key="4">
    <source>
        <dbReference type="ARBA" id="ARBA00022801"/>
    </source>
</evidence>
<dbReference type="PROSITE" id="PS51746">
    <property type="entry name" value="PPM_2"/>
    <property type="match status" value="1"/>
</dbReference>
<comment type="caution">
    <text evidence="8">The sequence shown here is derived from an EMBL/GenBank/DDBJ whole genome shotgun (WGS) entry which is preliminary data.</text>
</comment>
<sequence length="440" mass="49108">MVDLLLEVLLWSFYLLSLVLHLLEGLKKAISIALNLNSSSSVSPLSLYLSWVGSLASRIQSIYRHTQGQSWNVKSRVIYQHGEENYEAKNLARIMSCQEDNGSNNMVKEKHEDQKGVHEILQNSQEKSGFAGNRGSAINIKLRMRPAKLSVPDCCPRLEFIEMGLKKLKEDKKEFEVEGRDFCLASKKGAGKEFMEDGHREMIDIMGDPKQAFFAVIDGHGGCAAAEYVAENLGINIMKELQHVGEDQVHQLEQAIRQGYSVTDKAFLSQGVSSGACAASVLLKDGELHVANVGDCRVVLSKKGVAHMLTKDHRLSSEDERFRIENTGGFVQHCRNGVWRLQGSLSVSRAIGDQHLKEWVISEPEIKKIRLTSDCEFLVVASDGLWDKVEDQEAVNVVLRENDSLKSCKKLVNMSSSRGSMDDITVMVINLQNFFATDHL</sequence>
<evidence type="ECO:0000256" key="1">
    <source>
        <dbReference type="ARBA" id="ARBA00001936"/>
    </source>
</evidence>
<dbReference type="GO" id="GO:0046872">
    <property type="term" value="F:metal ion binding"/>
    <property type="evidence" value="ECO:0007669"/>
    <property type="project" value="UniProtKB-KW"/>
</dbReference>
<dbReference type="SMART" id="SM00332">
    <property type="entry name" value="PP2Cc"/>
    <property type="match status" value="1"/>
</dbReference>
<dbReference type="InterPro" id="IPR036457">
    <property type="entry name" value="PPM-type-like_dom_sf"/>
</dbReference>
<evidence type="ECO:0000256" key="3">
    <source>
        <dbReference type="ARBA" id="ARBA00022723"/>
    </source>
</evidence>
<dbReference type="Proteomes" id="UP001457282">
    <property type="component" value="Unassembled WGS sequence"/>
</dbReference>
<dbReference type="AlphaFoldDB" id="A0AAW1XYB6"/>
<keyword evidence="6" id="KW-0464">Manganese</keyword>
<evidence type="ECO:0000256" key="2">
    <source>
        <dbReference type="ARBA" id="ARBA00001946"/>
    </source>
</evidence>
<dbReference type="InterPro" id="IPR001932">
    <property type="entry name" value="PPM-type_phosphatase-like_dom"/>
</dbReference>
<evidence type="ECO:0000259" key="7">
    <source>
        <dbReference type="PROSITE" id="PS51746"/>
    </source>
</evidence>
<keyword evidence="9" id="KW-1185">Reference proteome</keyword>
<dbReference type="PANTHER" id="PTHR13832">
    <property type="entry name" value="PROTEIN PHOSPHATASE 2C"/>
    <property type="match status" value="1"/>
</dbReference>
<name>A0AAW1XYB6_RUBAR</name>
<accession>A0AAW1XYB6</accession>
<evidence type="ECO:0000256" key="6">
    <source>
        <dbReference type="ARBA" id="ARBA00023211"/>
    </source>
</evidence>
<keyword evidence="3" id="KW-0479">Metal-binding</keyword>
<dbReference type="Pfam" id="PF00481">
    <property type="entry name" value="PP2C"/>
    <property type="match status" value="1"/>
</dbReference>
<dbReference type="SUPFAM" id="SSF81606">
    <property type="entry name" value="PP2C-like"/>
    <property type="match status" value="1"/>
</dbReference>
<dbReference type="SMART" id="SM00331">
    <property type="entry name" value="PP2C_SIG"/>
    <property type="match status" value="1"/>
</dbReference>
<keyword evidence="4" id="KW-0378">Hydrolase</keyword>
<dbReference type="PANTHER" id="PTHR13832:SF559">
    <property type="entry name" value="PROTEIN PHOSPHATASE 2C 77-RELATED"/>
    <property type="match status" value="1"/>
</dbReference>
<evidence type="ECO:0000313" key="9">
    <source>
        <dbReference type="Proteomes" id="UP001457282"/>
    </source>
</evidence>
<dbReference type="FunFam" id="3.60.40.10:FF:000079">
    <property type="entry name" value="Probable protein phosphatase 2C 74"/>
    <property type="match status" value="1"/>
</dbReference>
<comment type="cofactor">
    <cofactor evidence="2">
        <name>Mg(2+)</name>
        <dbReference type="ChEBI" id="CHEBI:18420"/>
    </cofactor>
</comment>
<comment type="cofactor">
    <cofactor evidence="1">
        <name>Mn(2+)</name>
        <dbReference type="ChEBI" id="CHEBI:29035"/>
    </cofactor>
</comment>
<proteinExistence type="predicted"/>
<dbReference type="Gene3D" id="3.60.40.10">
    <property type="entry name" value="PPM-type phosphatase domain"/>
    <property type="match status" value="1"/>
</dbReference>
<reference evidence="8 9" key="1">
    <citation type="journal article" date="2023" name="G3 (Bethesda)">
        <title>A chromosome-length genome assembly and annotation of blackberry (Rubus argutus, cv. 'Hillquist').</title>
        <authorList>
            <person name="Bruna T."/>
            <person name="Aryal R."/>
            <person name="Dudchenko O."/>
            <person name="Sargent D.J."/>
            <person name="Mead D."/>
            <person name="Buti M."/>
            <person name="Cavallini A."/>
            <person name="Hytonen T."/>
            <person name="Andres J."/>
            <person name="Pham M."/>
            <person name="Weisz D."/>
            <person name="Mascagni F."/>
            <person name="Usai G."/>
            <person name="Natali L."/>
            <person name="Bassil N."/>
            <person name="Fernandez G.E."/>
            <person name="Lomsadze A."/>
            <person name="Armour M."/>
            <person name="Olukolu B."/>
            <person name="Poorten T."/>
            <person name="Britton C."/>
            <person name="Davik J."/>
            <person name="Ashrafi H."/>
            <person name="Aiden E.L."/>
            <person name="Borodovsky M."/>
            <person name="Worthington M."/>
        </authorList>
    </citation>
    <scope>NUCLEOTIDE SEQUENCE [LARGE SCALE GENOMIC DNA]</scope>
    <source>
        <strain evidence="8">PI 553951</strain>
    </source>
</reference>
<organism evidence="8 9">
    <name type="scientific">Rubus argutus</name>
    <name type="common">Southern blackberry</name>
    <dbReference type="NCBI Taxonomy" id="59490"/>
    <lineage>
        <taxon>Eukaryota</taxon>
        <taxon>Viridiplantae</taxon>
        <taxon>Streptophyta</taxon>
        <taxon>Embryophyta</taxon>
        <taxon>Tracheophyta</taxon>
        <taxon>Spermatophyta</taxon>
        <taxon>Magnoliopsida</taxon>
        <taxon>eudicotyledons</taxon>
        <taxon>Gunneridae</taxon>
        <taxon>Pentapetalae</taxon>
        <taxon>rosids</taxon>
        <taxon>fabids</taxon>
        <taxon>Rosales</taxon>
        <taxon>Rosaceae</taxon>
        <taxon>Rosoideae</taxon>
        <taxon>Rosoideae incertae sedis</taxon>
        <taxon>Rubus</taxon>
    </lineage>
</organism>
<dbReference type="CDD" id="cd00143">
    <property type="entry name" value="PP2Cc"/>
    <property type="match status" value="1"/>
</dbReference>
<dbReference type="GO" id="GO:0004722">
    <property type="term" value="F:protein serine/threonine phosphatase activity"/>
    <property type="evidence" value="ECO:0007669"/>
    <property type="project" value="InterPro"/>
</dbReference>